<evidence type="ECO:0000313" key="4">
    <source>
        <dbReference type="Proteomes" id="UP000502823"/>
    </source>
</evidence>
<feature type="non-terminal residue" evidence="3">
    <location>
        <position position="677"/>
    </location>
</feature>
<dbReference type="AlphaFoldDB" id="A0A6L2PYJ4"/>
<name>A0A6L2PYJ4_COPFO</name>
<dbReference type="PROSITE" id="PS50106">
    <property type="entry name" value="PDZ"/>
    <property type="match status" value="2"/>
</dbReference>
<dbReference type="Proteomes" id="UP000502823">
    <property type="component" value="Unassembled WGS sequence"/>
</dbReference>
<feature type="compositionally biased region" description="Basic and acidic residues" evidence="1">
    <location>
        <begin position="62"/>
        <end position="71"/>
    </location>
</feature>
<proteinExistence type="predicted"/>
<feature type="region of interest" description="Disordered" evidence="1">
    <location>
        <begin position="324"/>
        <end position="361"/>
    </location>
</feature>
<dbReference type="InterPro" id="IPR036034">
    <property type="entry name" value="PDZ_sf"/>
</dbReference>
<feature type="domain" description="PDZ" evidence="2">
    <location>
        <begin position="585"/>
        <end position="659"/>
    </location>
</feature>
<feature type="compositionally biased region" description="Polar residues" evidence="1">
    <location>
        <begin position="327"/>
        <end position="360"/>
    </location>
</feature>
<evidence type="ECO:0000256" key="1">
    <source>
        <dbReference type="SAM" id="MobiDB-lite"/>
    </source>
</evidence>
<feature type="region of interest" description="Disordered" evidence="1">
    <location>
        <begin position="247"/>
        <end position="276"/>
    </location>
</feature>
<reference evidence="4" key="1">
    <citation type="submission" date="2020-01" db="EMBL/GenBank/DDBJ databases">
        <title>Draft genome sequence of the Termite Coptotermes fromosanus.</title>
        <authorList>
            <person name="Itakura S."/>
            <person name="Yosikawa Y."/>
            <person name="Umezawa K."/>
        </authorList>
    </citation>
    <scope>NUCLEOTIDE SEQUENCE [LARGE SCALE GENOMIC DNA]</scope>
</reference>
<feature type="domain" description="PDZ" evidence="2">
    <location>
        <begin position="442"/>
        <end position="521"/>
    </location>
</feature>
<dbReference type="InterPro" id="IPR001478">
    <property type="entry name" value="PDZ"/>
</dbReference>
<dbReference type="InterPro" id="IPR051342">
    <property type="entry name" value="PDZ_scaffold"/>
</dbReference>
<gene>
    <name evidence="3" type="ORF">Cfor_11778</name>
</gene>
<sequence length="677" mass="75395">MARSPKFSTRNLRKSFIFLKNNFSTLYTMRLFKRRCSDPSPQLVSLSPICQDVINDVIPDDPSVRTRHDLRPPPMPGSSKGASACEESLKTSTKGLATWGKKVGRKWEQLKRSDSSELLAVTPGRRRHWSPNKSPQPQQRTVPGTMVRSRRISRVESLRNLFAGRNSKVDKQTNTDRDSEWVKEECKRGLVDLYQLNAMLMMDEQLLEYLQTSLGTDAAKALSCEDLLSTFRAVASDEELTSKKRRTSKLSVLTEENSDARSPKRRSASQGMAASTSCDDLLTKDVKVRPKTAVRSVSLSDAPLSVNDLCLFLNNLLLLRSDESGYESDSTRTGSDSPRGSIKSTTSDFPSSSGQVQSQRGTDEIYEQLQEEVEDEEKTTDIVFNAPEELQKEMDEKMSFSRKRNAIRRGDVKAIGRRLQSTSSSPTKSLLCDRCKPEELKCIHLCKDLTGELGVYIERKDPHSSCYVISRIQKGGLIDRDGRFHVGDELVKVNGQRLRGMTLQEARTTLKNCPREVDIVIACKCRDTEDKPPVVTGMRKFSYQFDHVTPRQCSRSVAPTVGVGRHVAAGTLPRRPKSLSLSLFTVTFHKGPGRKSLGFSVVGGRDSPKGSMGIFVKTVFHSGQAAEEGSLKEGDEILAVNGMSLQGLTHSEAITVFKNIKSGEVLLHVGRRDPQTR</sequence>
<accession>A0A6L2PYJ4</accession>
<dbReference type="SMART" id="SM00228">
    <property type="entry name" value="PDZ"/>
    <property type="match status" value="2"/>
</dbReference>
<feature type="region of interest" description="Disordered" evidence="1">
    <location>
        <begin position="61"/>
        <end position="84"/>
    </location>
</feature>
<organism evidence="3 4">
    <name type="scientific">Coptotermes formosanus</name>
    <name type="common">Formosan subterranean termite</name>
    <dbReference type="NCBI Taxonomy" id="36987"/>
    <lineage>
        <taxon>Eukaryota</taxon>
        <taxon>Metazoa</taxon>
        <taxon>Ecdysozoa</taxon>
        <taxon>Arthropoda</taxon>
        <taxon>Hexapoda</taxon>
        <taxon>Insecta</taxon>
        <taxon>Pterygota</taxon>
        <taxon>Neoptera</taxon>
        <taxon>Polyneoptera</taxon>
        <taxon>Dictyoptera</taxon>
        <taxon>Blattodea</taxon>
        <taxon>Blattoidea</taxon>
        <taxon>Termitoidae</taxon>
        <taxon>Rhinotermitidae</taxon>
        <taxon>Coptotermes</taxon>
    </lineage>
</organism>
<dbReference type="EMBL" id="BLKM01009743">
    <property type="protein sequence ID" value="GFG37701.1"/>
    <property type="molecule type" value="Genomic_DNA"/>
</dbReference>
<feature type="compositionally biased region" description="Polar residues" evidence="1">
    <location>
        <begin position="131"/>
        <end position="142"/>
    </location>
</feature>
<comment type="caution">
    <text evidence="3">The sequence shown here is derived from an EMBL/GenBank/DDBJ whole genome shotgun (WGS) entry which is preliminary data.</text>
</comment>
<feature type="region of interest" description="Disordered" evidence="1">
    <location>
        <begin position="125"/>
        <end position="144"/>
    </location>
</feature>
<dbReference type="OrthoDB" id="6022711at2759"/>
<dbReference type="PANTHER" id="PTHR19964:SF97">
    <property type="entry name" value="PDZ DOMAIN-CONTAINING PROTEIN"/>
    <property type="match status" value="1"/>
</dbReference>
<dbReference type="Gene3D" id="2.30.42.10">
    <property type="match status" value="2"/>
</dbReference>
<evidence type="ECO:0000259" key="2">
    <source>
        <dbReference type="PROSITE" id="PS50106"/>
    </source>
</evidence>
<dbReference type="InParanoid" id="A0A6L2PYJ4"/>
<dbReference type="PANTHER" id="PTHR19964">
    <property type="entry name" value="MULTIPLE PDZ DOMAIN PROTEIN"/>
    <property type="match status" value="1"/>
</dbReference>
<keyword evidence="4" id="KW-1185">Reference proteome</keyword>
<dbReference type="Pfam" id="PF00595">
    <property type="entry name" value="PDZ"/>
    <property type="match status" value="2"/>
</dbReference>
<dbReference type="CDD" id="cd00136">
    <property type="entry name" value="PDZ_canonical"/>
    <property type="match status" value="1"/>
</dbReference>
<protein>
    <recommendedName>
        <fullName evidence="2">PDZ domain-containing protein</fullName>
    </recommendedName>
</protein>
<dbReference type="SUPFAM" id="SSF50156">
    <property type="entry name" value="PDZ domain-like"/>
    <property type="match status" value="2"/>
</dbReference>
<evidence type="ECO:0000313" key="3">
    <source>
        <dbReference type="EMBL" id="GFG37701.1"/>
    </source>
</evidence>
<dbReference type="CDD" id="cd06759">
    <property type="entry name" value="PDZ3_PDZD2-PDZ1_hPro-IL-16-like"/>
    <property type="match status" value="1"/>
</dbReference>